<sequence>MATNIYLLGSGILGSLHLTEETKQALQISKHIFVLNPDTSLIEDFKQTYSSAQVHDMAYLYKDELYRQDVYKKISEVIIATAKDNGPVSFIVHGHPLFLVSASEYTLDLAEENNLSVKILPGISSFDTLMCDLKIDYGYALQFFDSTTLINHNWSLNTEVPLLIFQLSTTNNKEIMLGEINGSALTPLKEHLIKFYPEEHEVYIIHSATQILEISDIRKIKIQDITSKEILLNNRPTLYIPPLDKGL</sequence>
<dbReference type="AlphaFoldDB" id="A0AA44XPH3"/>
<gene>
    <name evidence="2" type="ORF">CV954_011895</name>
</gene>
<dbReference type="Gene3D" id="3.40.1010.10">
    <property type="entry name" value="Cobalt-precorrin-4 Transmethylase, Domain 1"/>
    <property type="match status" value="1"/>
</dbReference>
<evidence type="ECO:0000313" key="2">
    <source>
        <dbReference type="EMBL" id="PQL83006.1"/>
    </source>
</evidence>
<organism evidence="2 3">
    <name type="scientific">Acinetobacter baumannii</name>
    <dbReference type="NCBI Taxonomy" id="470"/>
    <lineage>
        <taxon>Bacteria</taxon>
        <taxon>Pseudomonadati</taxon>
        <taxon>Pseudomonadota</taxon>
        <taxon>Gammaproteobacteria</taxon>
        <taxon>Moraxellales</taxon>
        <taxon>Moraxellaceae</taxon>
        <taxon>Acinetobacter</taxon>
        <taxon>Acinetobacter calcoaceticus/baumannii complex</taxon>
    </lineage>
</organism>
<comment type="caution">
    <text evidence="2">The sequence shown here is derived from an EMBL/GenBank/DDBJ whole genome shotgun (WGS) entry which is preliminary data.</text>
</comment>
<dbReference type="GO" id="GO:0008168">
    <property type="term" value="F:methyltransferase activity"/>
    <property type="evidence" value="ECO:0007669"/>
    <property type="project" value="InterPro"/>
</dbReference>
<evidence type="ECO:0000259" key="1">
    <source>
        <dbReference type="Pfam" id="PF00590"/>
    </source>
</evidence>
<dbReference type="Proteomes" id="UP000233757">
    <property type="component" value="Unassembled WGS sequence"/>
</dbReference>
<dbReference type="Pfam" id="PF00590">
    <property type="entry name" value="TP_methylase"/>
    <property type="match status" value="1"/>
</dbReference>
<evidence type="ECO:0000313" key="3">
    <source>
        <dbReference type="Proteomes" id="UP000233757"/>
    </source>
</evidence>
<dbReference type="EMBL" id="PHJU02000024">
    <property type="protein sequence ID" value="PQL83006.1"/>
    <property type="molecule type" value="Genomic_DNA"/>
</dbReference>
<accession>A0AA44XPH3</accession>
<feature type="domain" description="Tetrapyrrole methylase" evidence="1">
    <location>
        <begin position="5"/>
        <end position="209"/>
    </location>
</feature>
<name>A0AA44XPH3_ACIBA</name>
<dbReference type="RefSeq" id="WP_000224631.1">
    <property type="nucleotide sequence ID" value="NZ_BBNH01000005.1"/>
</dbReference>
<reference evidence="2 3" key="1">
    <citation type="submission" date="2018-02" db="EMBL/GenBank/DDBJ databases">
        <title>Acinetobacter baumanii whole genome sequence.</title>
        <authorList>
            <person name="Qasim Z.J."/>
        </authorList>
    </citation>
    <scope>NUCLEOTIDE SEQUENCE [LARGE SCALE GENOMIC DNA]</scope>
    <source>
        <strain evidence="2 3">ZQ8</strain>
    </source>
</reference>
<protein>
    <recommendedName>
        <fullName evidence="1">Tetrapyrrole methylase domain-containing protein</fullName>
    </recommendedName>
</protein>
<proteinExistence type="predicted"/>
<dbReference type="SUPFAM" id="SSF53790">
    <property type="entry name" value="Tetrapyrrole methylase"/>
    <property type="match status" value="1"/>
</dbReference>
<dbReference type="InterPro" id="IPR014777">
    <property type="entry name" value="4pyrrole_Mease_sub1"/>
</dbReference>
<dbReference type="InterPro" id="IPR035996">
    <property type="entry name" value="4pyrrol_Methylase_sf"/>
</dbReference>
<dbReference type="CDD" id="cd19916">
    <property type="entry name" value="OphMA_like"/>
    <property type="match status" value="1"/>
</dbReference>
<dbReference type="InterPro" id="IPR000878">
    <property type="entry name" value="4pyrrol_Mease"/>
</dbReference>